<accession>A0A510J865</accession>
<feature type="domain" description="Fido" evidence="1">
    <location>
        <begin position="6"/>
        <end position="124"/>
    </location>
</feature>
<dbReference type="Proteomes" id="UP000321606">
    <property type="component" value="Chromosome"/>
</dbReference>
<evidence type="ECO:0000313" key="2">
    <source>
        <dbReference type="EMBL" id="BBM35482.1"/>
    </source>
</evidence>
<dbReference type="InterPro" id="IPR036597">
    <property type="entry name" value="Fido-like_dom_sf"/>
</dbReference>
<reference evidence="2 3" key="1">
    <citation type="submission" date="2019-07" db="EMBL/GenBank/DDBJ databases">
        <title>Complete Genome Sequence of Leptotrichia goodfellowii Strain JCM 16774.</title>
        <authorList>
            <person name="Watanabe S."/>
            <person name="Cui L."/>
        </authorList>
    </citation>
    <scope>NUCLEOTIDE SEQUENCE [LARGE SCALE GENOMIC DNA]</scope>
    <source>
        <strain evidence="2 3">JCM16774</strain>
    </source>
</reference>
<organism evidence="2 3">
    <name type="scientific">Pseudoleptotrichia goodfellowii</name>
    <dbReference type="NCBI Taxonomy" id="157692"/>
    <lineage>
        <taxon>Bacteria</taxon>
        <taxon>Fusobacteriati</taxon>
        <taxon>Fusobacteriota</taxon>
        <taxon>Fusobacteriia</taxon>
        <taxon>Fusobacteriales</taxon>
        <taxon>Leptotrichiaceae</taxon>
        <taxon>Pseudoleptotrichia</taxon>
    </lineage>
</organism>
<dbReference type="GO" id="GO:0016301">
    <property type="term" value="F:kinase activity"/>
    <property type="evidence" value="ECO:0007669"/>
    <property type="project" value="InterPro"/>
</dbReference>
<dbReference type="AlphaFoldDB" id="A0A510J865"/>
<evidence type="ECO:0000259" key="1">
    <source>
        <dbReference type="PROSITE" id="PS51459"/>
    </source>
</evidence>
<dbReference type="PROSITE" id="PS51459">
    <property type="entry name" value="FIDO"/>
    <property type="match status" value="1"/>
</dbReference>
<dbReference type="InterPro" id="IPR006440">
    <property type="entry name" value="Doc"/>
</dbReference>
<dbReference type="Gene3D" id="1.20.120.1870">
    <property type="entry name" value="Fic/DOC protein, Fido domain"/>
    <property type="match status" value="1"/>
</dbReference>
<dbReference type="InterPro" id="IPR053737">
    <property type="entry name" value="Type_II_TA_Toxin"/>
</dbReference>
<sequence>MDIKYFDVEKVWEIHKEVLEVSGGLSGYKDKNGISQICDFMQNDLYYPGFVDKLEYLIFSIAKNHFFNDGNKRTSIATGTLFLSINGYNEKLDLYIEEMEYYIIELVERKLAREQFKEILKRYL</sequence>
<dbReference type="KEGG" id="lgo:JCM16774_0395"/>
<dbReference type="OrthoDB" id="9802752at2"/>
<dbReference type="NCBIfam" id="TIGR01550">
    <property type="entry name" value="DOC_P1"/>
    <property type="match status" value="1"/>
</dbReference>
<gene>
    <name evidence="2" type="ORF">JCM16774_0395</name>
</gene>
<dbReference type="EMBL" id="AP019822">
    <property type="protein sequence ID" value="BBM35482.1"/>
    <property type="molecule type" value="Genomic_DNA"/>
</dbReference>
<dbReference type="Pfam" id="PF02661">
    <property type="entry name" value="Fic"/>
    <property type="match status" value="1"/>
</dbReference>
<dbReference type="SUPFAM" id="SSF140931">
    <property type="entry name" value="Fic-like"/>
    <property type="match status" value="1"/>
</dbReference>
<dbReference type="InterPro" id="IPR003812">
    <property type="entry name" value="Fido"/>
</dbReference>
<dbReference type="PANTHER" id="PTHR39426">
    <property type="entry name" value="HOMOLOGY TO DEATH-ON-CURING PROTEIN OF PHAGE P1"/>
    <property type="match status" value="1"/>
</dbReference>
<evidence type="ECO:0000313" key="3">
    <source>
        <dbReference type="Proteomes" id="UP000321606"/>
    </source>
</evidence>
<name>A0A510J865_9FUSO</name>
<dbReference type="STRING" id="714315.GCA_000516535_00405"/>
<dbReference type="PANTHER" id="PTHR39426:SF1">
    <property type="entry name" value="HOMOLOGY TO DEATH-ON-CURING PROTEIN OF PHAGE P1"/>
    <property type="match status" value="1"/>
</dbReference>
<protein>
    <submittedName>
        <fullName evidence="2">Death-on-curing family protein</fullName>
    </submittedName>
</protein>
<proteinExistence type="predicted"/>
<dbReference type="RefSeq" id="WP_026737041.1">
    <property type="nucleotide sequence ID" value="NZ_AP019822.1"/>
</dbReference>